<sequence length="65" mass="7511">MARTRTEEFNQIKYQNEFNKANYDRVEVNMPKGKKAVIKGVAKAAGQSVSEYINQAIDERMERES</sequence>
<evidence type="ECO:0008006" key="3">
    <source>
        <dbReference type="Google" id="ProtNLM"/>
    </source>
</evidence>
<dbReference type="SUPFAM" id="SSF47598">
    <property type="entry name" value="Ribbon-helix-helix"/>
    <property type="match status" value="1"/>
</dbReference>
<dbReference type="AlphaFoldDB" id="A0AAP3Q1U4"/>
<dbReference type="InterPro" id="IPR010985">
    <property type="entry name" value="Ribbon_hlx_hlx"/>
</dbReference>
<dbReference type="EMBL" id="JAQLYE010000006">
    <property type="protein sequence ID" value="MDB8017312.1"/>
    <property type="molecule type" value="Genomic_DNA"/>
</dbReference>
<dbReference type="Gene3D" id="1.10.1220.10">
    <property type="entry name" value="Met repressor-like"/>
    <property type="match status" value="1"/>
</dbReference>
<dbReference type="GO" id="GO:0006355">
    <property type="term" value="P:regulation of DNA-templated transcription"/>
    <property type="evidence" value="ECO:0007669"/>
    <property type="project" value="InterPro"/>
</dbReference>
<dbReference type="Proteomes" id="UP001212823">
    <property type="component" value="Unassembled WGS sequence"/>
</dbReference>
<accession>A0AAP3Q1U4</accession>
<evidence type="ECO:0000313" key="2">
    <source>
        <dbReference type="Proteomes" id="UP001212823"/>
    </source>
</evidence>
<dbReference type="RefSeq" id="WP_195371579.1">
    <property type="nucleotide sequence ID" value="NZ_JADPAO010000009.1"/>
</dbReference>
<proteinExistence type="predicted"/>
<protein>
    <recommendedName>
        <fullName evidence="3">Antitoxin</fullName>
    </recommendedName>
</protein>
<organism evidence="1 2">
    <name type="scientific">Agathobacter rectalis</name>
    <dbReference type="NCBI Taxonomy" id="39491"/>
    <lineage>
        <taxon>Bacteria</taxon>
        <taxon>Bacillati</taxon>
        <taxon>Bacillota</taxon>
        <taxon>Clostridia</taxon>
        <taxon>Lachnospirales</taxon>
        <taxon>Lachnospiraceae</taxon>
        <taxon>Agathobacter</taxon>
    </lineage>
</organism>
<reference evidence="1" key="1">
    <citation type="submission" date="2023-01" db="EMBL/GenBank/DDBJ databases">
        <title>Human gut microbiome strain richness.</title>
        <authorList>
            <person name="Chen-Liaw A."/>
        </authorList>
    </citation>
    <scope>NUCLEOTIDE SEQUENCE</scope>
    <source>
        <strain evidence="1">1001283st1_D2_1001283B150209_150212</strain>
    </source>
</reference>
<comment type="caution">
    <text evidence="1">The sequence shown here is derived from an EMBL/GenBank/DDBJ whole genome shotgun (WGS) entry which is preliminary data.</text>
</comment>
<dbReference type="InterPro" id="IPR013321">
    <property type="entry name" value="Arc_rbn_hlx_hlx"/>
</dbReference>
<evidence type="ECO:0000313" key="1">
    <source>
        <dbReference type="EMBL" id="MDB8017312.1"/>
    </source>
</evidence>
<name>A0AAP3Q1U4_9FIRM</name>
<gene>
    <name evidence="1" type="ORF">PNE45_04620</name>
</gene>